<keyword evidence="2" id="KW-1185">Reference proteome</keyword>
<dbReference type="EMBL" id="JAPDDS010000015">
    <property type="protein sequence ID" value="MCW1887216.1"/>
    <property type="molecule type" value="Genomic_DNA"/>
</dbReference>
<name>A0ABT3FUF2_9BACT</name>
<proteinExistence type="predicted"/>
<organism evidence="1 2">
    <name type="scientific">Luteolibacter flavescens</name>
    <dbReference type="NCBI Taxonomy" id="1859460"/>
    <lineage>
        <taxon>Bacteria</taxon>
        <taxon>Pseudomonadati</taxon>
        <taxon>Verrucomicrobiota</taxon>
        <taxon>Verrucomicrobiia</taxon>
        <taxon>Verrucomicrobiales</taxon>
        <taxon>Verrucomicrobiaceae</taxon>
        <taxon>Luteolibacter</taxon>
    </lineage>
</organism>
<protein>
    <submittedName>
        <fullName evidence="1">Uncharacterized protein</fullName>
    </submittedName>
</protein>
<comment type="caution">
    <text evidence="1">The sequence shown here is derived from an EMBL/GenBank/DDBJ whole genome shotgun (WGS) entry which is preliminary data.</text>
</comment>
<evidence type="ECO:0000313" key="2">
    <source>
        <dbReference type="Proteomes" id="UP001207930"/>
    </source>
</evidence>
<dbReference type="Proteomes" id="UP001207930">
    <property type="component" value="Unassembled WGS sequence"/>
</dbReference>
<dbReference type="RefSeq" id="WP_264503171.1">
    <property type="nucleotide sequence ID" value="NZ_JAPDDS010000015.1"/>
</dbReference>
<evidence type="ECO:0000313" key="1">
    <source>
        <dbReference type="EMBL" id="MCW1887216.1"/>
    </source>
</evidence>
<sequence length="159" mass="17897">MNTVNLSPLAEKIAEVDAKLDALGREIEEIGMPAAYDLKRRYDALRVEDNALKRNFEESVARGEPDAVRLGKIEALLHHIETEEASVEREAHFLHQSNPSSVTLAAQAANQMVELWRRALKKVLGDSHPLGQSVFVNHTHENLADDYGLEREKPQETKH</sequence>
<reference evidence="1 2" key="1">
    <citation type="submission" date="2022-10" db="EMBL/GenBank/DDBJ databases">
        <title>Luteolibacter flavescens strain MCCC 1K03193, whole genome shotgun sequencing project.</title>
        <authorList>
            <person name="Zhao G."/>
            <person name="Shen L."/>
        </authorList>
    </citation>
    <scope>NUCLEOTIDE SEQUENCE [LARGE SCALE GENOMIC DNA]</scope>
    <source>
        <strain evidence="1 2">MCCC 1K03193</strain>
    </source>
</reference>
<gene>
    <name evidence="1" type="ORF">OKA04_20935</name>
</gene>
<accession>A0ABT3FUF2</accession>